<evidence type="ECO:0000256" key="2">
    <source>
        <dbReference type="SAM" id="MobiDB-lite"/>
    </source>
</evidence>
<dbReference type="PROSITE" id="PS51257">
    <property type="entry name" value="PROKAR_LIPOPROTEIN"/>
    <property type="match status" value="1"/>
</dbReference>
<evidence type="ECO:0000313" key="4">
    <source>
        <dbReference type="Proteomes" id="UP000326354"/>
    </source>
</evidence>
<accession>A0A5S9IMN8</accession>
<dbReference type="SUPFAM" id="SSF56954">
    <property type="entry name" value="Outer membrane efflux proteins (OEP)"/>
    <property type="match status" value="1"/>
</dbReference>
<dbReference type="GO" id="GO:0015562">
    <property type="term" value="F:efflux transmembrane transporter activity"/>
    <property type="evidence" value="ECO:0007669"/>
    <property type="project" value="InterPro"/>
</dbReference>
<dbReference type="Proteomes" id="UP000326354">
    <property type="component" value="Chromosome"/>
</dbReference>
<dbReference type="KEGG" id="uam:UABAM_02612"/>
<keyword evidence="4" id="KW-1185">Reference proteome</keyword>
<proteinExistence type="inferred from homology"/>
<dbReference type="Pfam" id="PF02321">
    <property type="entry name" value="OEP"/>
    <property type="match status" value="1"/>
</dbReference>
<dbReference type="AlphaFoldDB" id="A0A5S9IMN8"/>
<dbReference type="Gene3D" id="1.20.1600.10">
    <property type="entry name" value="Outer membrane efflux proteins (OEP)"/>
    <property type="match status" value="1"/>
</dbReference>
<reference evidence="3 4" key="1">
    <citation type="submission" date="2019-08" db="EMBL/GenBank/DDBJ databases">
        <title>Complete genome sequence of Candidatus Uab amorphum.</title>
        <authorList>
            <person name="Shiratori T."/>
            <person name="Suzuki S."/>
            <person name="Kakizawa Y."/>
            <person name="Ishida K."/>
        </authorList>
    </citation>
    <scope>NUCLEOTIDE SEQUENCE [LARGE SCALE GENOMIC DNA]</scope>
    <source>
        <strain evidence="3 4">SRT547</strain>
    </source>
</reference>
<feature type="compositionally biased region" description="Basic and acidic residues" evidence="2">
    <location>
        <begin position="467"/>
        <end position="479"/>
    </location>
</feature>
<evidence type="ECO:0000256" key="1">
    <source>
        <dbReference type="ARBA" id="ARBA00007613"/>
    </source>
</evidence>
<organism evidence="3 4">
    <name type="scientific">Uabimicrobium amorphum</name>
    <dbReference type="NCBI Taxonomy" id="2596890"/>
    <lineage>
        <taxon>Bacteria</taxon>
        <taxon>Pseudomonadati</taxon>
        <taxon>Planctomycetota</taxon>
        <taxon>Candidatus Uabimicrobiia</taxon>
        <taxon>Candidatus Uabimicrobiales</taxon>
        <taxon>Candidatus Uabimicrobiaceae</taxon>
        <taxon>Candidatus Uabimicrobium</taxon>
    </lineage>
</organism>
<dbReference type="InterPro" id="IPR010131">
    <property type="entry name" value="MdtP/NodT-like"/>
</dbReference>
<gene>
    <name evidence="3" type="ORF">UABAM_02612</name>
</gene>
<dbReference type="InterPro" id="IPR003423">
    <property type="entry name" value="OMP_efflux"/>
</dbReference>
<dbReference type="PANTHER" id="PTHR30203">
    <property type="entry name" value="OUTER MEMBRANE CATION EFFLUX PROTEIN"/>
    <property type="match status" value="1"/>
</dbReference>
<dbReference type="RefSeq" id="WP_151968421.1">
    <property type="nucleotide sequence ID" value="NZ_AP019860.1"/>
</dbReference>
<feature type="compositionally biased region" description="Polar residues" evidence="2">
    <location>
        <begin position="457"/>
        <end position="466"/>
    </location>
</feature>
<dbReference type="EMBL" id="AP019860">
    <property type="protein sequence ID" value="BBM84256.1"/>
    <property type="molecule type" value="Genomic_DNA"/>
</dbReference>
<evidence type="ECO:0000313" key="3">
    <source>
        <dbReference type="EMBL" id="BBM84256.1"/>
    </source>
</evidence>
<comment type="similarity">
    <text evidence="1">Belongs to the outer membrane factor (OMF) (TC 1.B.17) family.</text>
</comment>
<dbReference type="OrthoDB" id="9791261at2"/>
<name>A0A5S9IMN8_UABAM</name>
<protein>
    <submittedName>
        <fullName evidence="3">RND transporter</fullName>
    </submittedName>
</protein>
<feature type="region of interest" description="Disordered" evidence="2">
    <location>
        <begin position="457"/>
        <end position="479"/>
    </location>
</feature>
<sequence length="479" mass="54392">MFCCKILLFIIVIFSGCQSYKPQPIIPRNSLSDIEKSRNTLLASENLSSIDSQNDQRAWNFSFIEAAKTLKENSPSLKQARSEYKKELRQAEIKTPLPNPQLQTGVIIGSNLGDDSSGRVQPLVSFGFTIPLSKRLSRQDEVNSSRAKYAYMKYLLQHRSEYLKLRRYYIELILLENRKTIHKRIVSSIQTSINVTQKLIDAGVATALDIGIVELELLEKQSQLAKVEGEMTKVRGKLSQILGVSSKFLVWPSSITCPKLPKSVPELAKLKAIMLENNSSLALLQATYEIAEKELHLQITKQTPDITLTPSFEGDPGQDTNFWGVAVSFRVPIFDQNQRAIALKESNRELVKVQYNGALSNALAFLETSYQHYLQQQQRFQKITDIVLQKSKRNVGIALETLKRGEVDFLKYIDSERSLRNILLDVHEAKTEMYKAWLNMETVMGMPIWLLPEEQQQSIPSLSGKQVNEENTPRDQPGE</sequence>